<evidence type="ECO:0000313" key="7">
    <source>
        <dbReference type="Proteomes" id="UP001319883"/>
    </source>
</evidence>
<evidence type="ECO:0000256" key="2">
    <source>
        <dbReference type="ARBA" id="ARBA00023015"/>
    </source>
</evidence>
<dbReference type="Gene3D" id="1.10.10.10">
    <property type="entry name" value="Winged helix-like DNA-binding domain superfamily/Winged helix DNA-binding domain"/>
    <property type="match status" value="1"/>
</dbReference>
<keyword evidence="2" id="KW-0805">Transcription regulation</keyword>
<keyword evidence="3" id="KW-0238">DNA-binding</keyword>
<dbReference type="SUPFAM" id="SSF46785">
    <property type="entry name" value="Winged helix' DNA-binding domain"/>
    <property type="match status" value="1"/>
</dbReference>
<dbReference type="PANTHER" id="PTHR30126">
    <property type="entry name" value="HTH-TYPE TRANSCRIPTIONAL REGULATOR"/>
    <property type="match status" value="1"/>
</dbReference>
<keyword evidence="4" id="KW-0804">Transcription</keyword>
<dbReference type="Proteomes" id="UP001319883">
    <property type="component" value="Unassembled WGS sequence"/>
</dbReference>
<dbReference type="InterPro" id="IPR036388">
    <property type="entry name" value="WH-like_DNA-bd_sf"/>
</dbReference>
<evidence type="ECO:0000259" key="5">
    <source>
        <dbReference type="PROSITE" id="PS50931"/>
    </source>
</evidence>
<accession>A0ABS7X0N3</accession>
<protein>
    <submittedName>
        <fullName evidence="6">LysR family transcriptional regulator</fullName>
    </submittedName>
</protein>
<evidence type="ECO:0000256" key="4">
    <source>
        <dbReference type="ARBA" id="ARBA00023163"/>
    </source>
</evidence>
<name>A0ABS7X0N3_9GAMM</name>
<evidence type="ECO:0000256" key="3">
    <source>
        <dbReference type="ARBA" id="ARBA00023125"/>
    </source>
</evidence>
<comment type="similarity">
    <text evidence="1">Belongs to the LysR transcriptional regulatory family.</text>
</comment>
<comment type="caution">
    <text evidence="6">The sequence shown here is derived from an EMBL/GenBank/DDBJ whole genome shotgun (WGS) entry which is preliminary data.</text>
</comment>
<gene>
    <name evidence="6" type="ORF">KGQ91_12230</name>
</gene>
<dbReference type="EMBL" id="JAGXFD010000001">
    <property type="protein sequence ID" value="MBZ9568437.1"/>
    <property type="molecule type" value="Genomic_DNA"/>
</dbReference>
<reference evidence="6 7" key="1">
    <citation type="submission" date="2021-05" db="EMBL/GenBank/DDBJ databases">
        <title>Petroleum and Energy Research Collection (APPE): ex situ preservation of microbial diversity associated with the oil industry and exploitation of its biotechnological potential.</title>
        <authorList>
            <person name="Paixao C.T.M."/>
            <person name="Gomes M.B."/>
            <person name="Oliveira V.M."/>
        </authorList>
    </citation>
    <scope>NUCLEOTIDE SEQUENCE [LARGE SCALE GENOMIC DNA]</scope>
    <source>
        <strain evidence="6 7">LIT2</strain>
    </source>
</reference>
<dbReference type="Pfam" id="PF00126">
    <property type="entry name" value="HTH_1"/>
    <property type="match status" value="1"/>
</dbReference>
<evidence type="ECO:0000256" key="1">
    <source>
        <dbReference type="ARBA" id="ARBA00009437"/>
    </source>
</evidence>
<dbReference type="RefSeq" id="WP_163648659.1">
    <property type="nucleotide sequence ID" value="NZ_JAGXFC010000001.1"/>
</dbReference>
<dbReference type="PRINTS" id="PR00039">
    <property type="entry name" value="HTHLYSR"/>
</dbReference>
<dbReference type="InterPro" id="IPR005119">
    <property type="entry name" value="LysR_subst-bd"/>
</dbReference>
<sequence>MEIRWLEDFIALAHTRHFSRAAETQNVTQPTFSRRIKLLEEEMGTTLVNRQTLPLSLTPAGEEFLRLCEQVTERVRLSRERIQQIADDQARRIVVAAPQSLLSYVLPEWLARHDLTRRVEPYLRATSWLLADYFQALERDECDLALCYWPRERVALDIDLTNHESLEIGTETLVPVCAPDETGRPRFALPGQRRHPLPCIAYHPRGLIQRVIEARLTRLSQAAHLVTLNENVQTANIKELVTLGYGLGWLPWRAARRSLESGELVRAGDERWDVALTIRLFRSRQNLHPGLDALWHQLQETRHDPSLSS</sequence>
<organism evidence="6 7">
    <name type="scientific">Modicisalibacter tunisiensis</name>
    <dbReference type="NCBI Taxonomy" id="390637"/>
    <lineage>
        <taxon>Bacteria</taxon>
        <taxon>Pseudomonadati</taxon>
        <taxon>Pseudomonadota</taxon>
        <taxon>Gammaproteobacteria</taxon>
        <taxon>Oceanospirillales</taxon>
        <taxon>Halomonadaceae</taxon>
        <taxon>Modicisalibacter</taxon>
    </lineage>
</organism>
<dbReference type="SUPFAM" id="SSF53850">
    <property type="entry name" value="Periplasmic binding protein-like II"/>
    <property type="match status" value="1"/>
</dbReference>
<keyword evidence="7" id="KW-1185">Reference proteome</keyword>
<dbReference type="InterPro" id="IPR000847">
    <property type="entry name" value="LysR_HTH_N"/>
</dbReference>
<evidence type="ECO:0000313" key="6">
    <source>
        <dbReference type="EMBL" id="MBZ9568437.1"/>
    </source>
</evidence>
<dbReference type="PANTHER" id="PTHR30126:SF2">
    <property type="entry name" value="HTH-TYPE TRANSCRIPTIONAL REGULATOR YJIE"/>
    <property type="match status" value="1"/>
</dbReference>
<proteinExistence type="inferred from homology"/>
<dbReference type="InterPro" id="IPR036390">
    <property type="entry name" value="WH_DNA-bd_sf"/>
</dbReference>
<feature type="domain" description="HTH lysR-type" evidence="5">
    <location>
        <begin position="1"/>
        <end position="58"/>
    </location>
</feature>
<dbReference type="Pfam" id="PF03466">
    <property type="entry name" value="LysR_substrate"/>
    <property type="match status" value="1"/>
</dbReference>
<dbReference type="PROSITE" id="PS50931">
    <property type="entry name" value="HTH_LYSR"/>
    <property type="match status" value="1"/>
</dbReference>